<dbReference type="Gene3D" id="2.60.120.1440">
    <property type="match status" value="1"/>
</dbReference>
<dbReference type="PANTHER" id="PTHR30273:SF2">
    <property type="entry name" value="PROTEIN FECR"/>
    <property type="match status" value="1"/>
</dbReference>
<protein>
    <submittedName>
        <fullName evidence="3">FecR family protein</fullName>
    </submittedName>
</protein>
<dbReference type="Gene3D" id="3.55.50.30">
    <property type="match status" value="1"/>
</dbReference>
<evidence type="ECO:0000259" key="1">
    <source>
        <dbReference type="Pfam" id="PF04773"/>
    </source>
</evidence>
<evidence type="ECO:0000313" key="4">
    <source>
        <dbReference type="Proteomes" id="UP000198670"/>
    </source>
</evidence>
<dbReference type="InterPro" id="IPR032508">
    <property type="entry name" value="FecR_C"/>
</dbReference>
<proteinExistence type="predicted"/>
<dbReference type="InterPro" id="IPR012373">
    <property type="entry name" value="Ferrdict_sens_TM"/>
</dbReference>
<keyword evidence="4" id="KW-1185">Reference proteome</keyword>
<dbReference type="OrthoDB" id="1099963at2"/>
<dbReference type="Proteomes" id="UP000198670">
    <property type="component" value="Unassembled WGS sequence"/>
</dbReference>
<reference evidence="3 4" key="1">
    <citation type="submission" date="2016-10" db="EMBL/GenBank/DDBJ databases">
        <authorList>
            <person name="de Groot N.N."/>
        </authorList>
    </citation>
    <scope>NUCLEOTIDE SEQUENCE [LARGE SCALE GENOMIC DNA]</scope>
    <source>
        <strain evidence="3 4">RK1</strain>
    </source>
</reference>
<dbReference type="EMBL" id="FOQO01000002">
    <property type="protein sequence ID" value="SFI08501.1"/>
    <property type="molecule type" value="Genomic_DNA"/>
</dbReference>
<gene>
    <name evidence="3" type="ORF">SAMN05444682_102248</name>
</gene>
<accession>A0A1I3FC98</accession>
<dbReference type="InterPro" id="IPR006860">
    <property type="entry name" value="FecR"/>
</dbReference>
<feature type="domain" description="Protein FecR C-terminal" evidence="2">
    <location>
        <begin position="333"/>
        <end position="401"/>
    </location>
</feature>
<evidence type="ECO:0000259" key="2">
    <source>
        <dbReference type="Pfam" id="PF16344"/>
    </source>
</evidence>
<feature type="domain" description="FecR protein" evidence="1">
    <location>
        <begin position="196"/>
        <end position="291"/>
    </location>
</feature>
<name>A0A1I3FC98_9SPHI</name>
<dbReference type="PANTHER" id="PTHR30273">
    <property type="entry name" value="PERIPLASMIC SIGNAL SENSOR AND SIGMA FACTOR ACTIVATOR FECR-RELATED"/>
    <property type="match status" value="1"/>
</dbReference>
<evidence type="ECO:0000313" key="3">
    <source>
        <dbReference type="EMBL" id="SFI08501.1"/>
    </source>
</evidence>
<dbReference type="Pfam" id="PF16344">
    <property type="entry name" value="FecR_C"/>
    <property type="match status" value="1"/>
</dbReference>
<dbReference type="AlphaFoldDB" id="A0A1I3FC98"/>
<dbReference type="RefSeq" id="WP_090624957.1">
    <property type="nucleotide sequence ID" value="NZ_FOQO01000002.1"/>
</dbReference>
<sequence>MDNARLLLLIDRALEGTLSTRERDELQELLADLSNEGAVMQALENKWELFESKKAVFSNEQGQEVLQRILEGNGDTDDSQSSDKKLRALFPWFKVVAVVLLIAATWKVIDFYSNSCDTYGCDTKKMTIEQAVAQSGIKPGSDKATIVLADGKSVPLNESNTGLLSKKGKVYVCNSANGQIVYEVQSDEVGISGYHTVNVPKGGHYRVALEDGTKIHLNAGSSLRFPIRFADGVREVEMTGEGFFEVAADAKSPFLVKTPLQTVRVLGTTFNIHAYPDLGKMKTTLVEGVVEVLQQDHAATLKPGETAISKLGQRDIHIQKGDIDKDLAWHNDYFIFENEEITSIMERVARWYNIEVSFQGKLENVRLGGMFRRSKSIVQLLESFEATGLVAFNIEGRRITVIGKTATR</sequence>
<organism evidence="3 4">
    <name type="scientific">Parapedobacter indicus</name>
    <dbReference type="NCBI Taxonomy" id="1477437"/>
    <lineage>
        <taxon>Bacteria</taxon>
        <taxon>Pseudomonadati</taxon>
        <taxon>Bacteroidota</taxon>
        <taxon>Sphingobacteriia</taxon>
        <taxon>Sphingobacteriales</taxon>
        <taxon>Sphingobacteriaceae</taxon>
        <taxon>Parapedobacter</taxon>
    </lineage>
</organism>
<dbReference type="Pfam" id="PF04773">
    <property type="entry name" value="FecR"/>
    <property type="match status" value="1"/>
</dbReference>
<dbReference type="GO" id="GO:0016989">
    <property type="term" value="F:sigma factor antagonist activity"/>
    <property type="evidence" value="ECO:0007669"/>
    <property type="project" value="TreeGrafter"/>
</dbReference>
<dbReference type="STRING" id="1477437.SAMN05444682_102248"/>